<dbReference type="InterPro" id="IPR000601">
    <property type="entry name" value="PKD_dom"/>
</dbReference>
<keyword evidence="3" id="KW-0812">Transmembrane</keyword>
<gene>
    <name evidence="5" type="ORF">DAETH_11790</name>
</gene>
<name>A0ABM8ABS0_9DEIO</name>
<reference evidence="5" key="1">
    <citation type="submission" date="2022-07" db="EMBL/GenBank/DDBJ databases">
        <title>Complete Genome Sequence of the Radioresistant Bacterium Deinococcus aetherius ST0316, Isolated from the Air Dust collected in Lower Stratosphere above Japan.</title>
        <authorList>
            <person name="Satoh K."/>
            <person name="Hagiwara K."/>
            <person name="Katsumata K."/>
            <person name="Kubo A."/>
            <person name="Yokobori S."/>
            <person name="Yamagishi A."/>
            <person name="Oono Y."/>
            <person name="Narumi I."/>
        </authorList>
    </citation>
    <scope>NUCLEOTIDE SEQUENCE</scope>
    <source>
        <strain evidence="5">ST0316</strain>
    </source>
</reference>
<dbReference type="InterPro" id="IPR022409">
    <property type="entry name" value="PKD/Chitinase_dom"/>
</dbReference>
<dbReference type="InterPro" id="IPR014756">
    <property type="entry name" value="Ig_E-set"/>
</dbReference>
<organism evidence="5 6">
    <name type="scientific">Deinococcus aetherius</name>
    <dbReference type="NCBI Taxonomy" id="200252"/>
    <lineage>
        <taxon>Bacteria</taxon>
        <taxon>Thermotogati</taxon>
        <taxon>Deinococcota</taxon>
        <taxon>Deinococci</taxon>
        <taxon>Deinococcales</taxon>
        <taxon>Deinococcaceae</taxon>
        <taxon>Deinococcus</taxon>
    </lineage>
</organism>
<evidence type="ECO:0000259" key="4">
    <source>
        <dbReference type="PROSITE" id="PS50093"/>
    </source>
</evidence>
<feature type="domain" description="PKD" evidence="4">
    <location>
        <begin position="520"/>
        <end position="556"/>
    </location>
</feature>
<dbReference type="SUPFAM" id="SSF49299">
    <property type="entry name" value="PKD domain"/>
    <property type="match status" value="5"/>
</dbReference>
<dbReference type="PANTHER" id="PTHR46769">
    <property type="entry name" value="POLYCYSTIC KIDNEY AND HEPATIC DISEASE 1 (AUTOSOMAL RECESSIVE)-LIKE 1"/>
    <property type="match status" value="1"/>
</dbReference>
<dbReference type="CDD" id="cd00146">
    <property type="entry name" value="PKD"/>
    <property type="match status" value="3"/>
</dbReference>
<dbReference type="SMART" id="SM00429">
    <property type="entry name" value="IPT"/>
    <property type="match status" value="2"/>
</dbReference>
<dbReference type="Proteomes" id="UP001064971">
    <property type="component" value="Chromosome"/>
</dbReference>
<keyword evidence="3" id="KW-0472">Membrane</keyword>
<dbReference type="SMART" id="SM00089">
    <property type="entry name" value="PKD"/>
    <property type="match status" value="5"/>
</dbReference>
<protein>
    <recommendedName>
        <fullName evidence="4">PKD domain-containing protein</fullName>
    </recommendedName>
</protein>
<accession>A0ABM8ABS0</accession>
<sequence>MKRPEAVTLSLILVLASCQQAPPVQVKTTTPTQSSSTSQTSAQGTAVVPTALPGVAFLPPIAADPGTLGTLEQNPRVNIEIYKLNVDKAAAPAVAPIFSVKAGTIRKQDTFYLANWKTADAKLPDGTPVRIELRLDSATSGQPVCNEGANLDAGCLAFIDAKVWPTKAEAVKNGVPTVVNLVNGQDLPIKFHVKVGAINQAPRVTIQTPASGSTVRAGEVTKFTASALDFEDGELTAALEWRVDDRVVGKGGVLETALLAGAHVVTTQVKDSAGKTGQASIQVQAKAPVASMTLTSLQPDRGPLAGGTEVTLTGTGFTGATGVRFGTQPAQSFKVVSDTEIRAVSPKGEAVAAVNVTVQKADETSPGKEFTYGESYEIISRGTDDRMLTLLNGKVVSDVEYSWGNPVPQASVYAKDGDRIELILINRWPHHCGIGQITAKTPSGVVKEIHPGFSNPNCSDRLGEVFRYEYVLPDGPGKELPIQAPDLTEFKITPGVAGTPSTLQWSAVNPTNAKLVCTVDFGDGKTQTLEPCQMNDSIQHIYDQPGTFKARLKVADGPYASGLPSDLTSGNSNSIQKFTEVVVTAAPPTVNVALTELTPTLGSTNGGNEIVLKGTGFTGATDVKFGDVSARSFTVVDDTKIVAIAPTASAPGDVQVKVLSKGTVSNTLAYSYRRSFQLSAQARPLNSSIYQYFDDRLIVKLNDQVLADMAGENLPPGNYPPRVLKDFEANSGDKLTFIVVNGWPWACGSGQIDLITLEGQSRVAYPGFTDANCNDRIGEVARYEYTMPDGPGRAVPIVAPDIETLTLTPGVAGTSTTVSWKLLNPGNKTLTCSVDFGDGQNRTVDPCNLSDSIQHTYGGAGTYRVKLKVVDGPYASGDFNDKRSGESNGIQKFAEVSIGSAPTTNQPPLLDALSVSPSPAQVGQAVTLSWKTTDAENDAVSCVVDFGDGQTKALENCTGTQSLPHTYAAAGTYTVKVTGTDARGGSTTRTVSADVKAGVTNTAAVIANLTVTPSSVTVGQETSVGWSVTDPENDAVSCVVDFGDGQTQNLQNCAGQQTLKHTYGAAGSFTVKVVATDAPGNKTERAVGVTATAAPGNTPPMISEYNYSPTNVVAASAVTINWTTTDAQTDLIHCEVSFGDNEDRSLNNCAGAQSLEHVYVKPGTYTVTILATDASGLQARSVNYITVTEGKRVSYSLVQEGDSGVESARGILLQDPTFVKTGYKIIGIAGTKENDGYGYYLNVMTDAYDEHHVTFLIADIDQQGVSSLIQALYTSDTDTMDYTNLNNGRTLSIENFSTYSRPENQQGLFDKLLILYSNPLNDVYSSMSPSTSSTLSSVGGTRSAASSLTSSRRIMPTSDVSFCRDCSAVYQSYQPADLIARVKRGQKNFLNNIALAATIASTALIVPSIIVGGTAALVVGLTSTVAGIAGAATTLYLAIGEPEKDVQEYERIARDLFAGWQHCVDPYNEIANGVIPVTIAFAEQFFKEFWVRDALYNTVIGKGATKTGALVATQETAESVYQTLSGYTILGRSYVNGNAISATAYVPPTTCVAR</sequence>
<evidence type="ECO:0000256" key="1">
    <source>
        <dbReference type="ARBA" id="ARBA00022729"/>
    </source>
</evidence>
<dbReference type="EMBL" id="AP026560">
    <property type="protein sequence ID" value="BDP41210.1"/>
    <property type="molecule type" value="Genomic_DNA"/>
</dbReference>
<evidence type="ECO:0000256" key="3">
    <source>
        <dbReference type="SAM" id="Phobius"/>
    </source>
</evidence>
<dbReference type="PANTHER" id="PTHR46769:SF2">
    <property type="entry name" value="FIBROCYSTIN-L ISOFORM 2 PRECURSOR-RELATED"/>
    <property type="match status" value="1"/>
</dbReference>
<keyword evidence="3" id="KW-1133">Transmembrane helix</keyword>
<dbReference type="InterPro" id="IPR052387">
    <property type="entry name" value="Fibrocystin"/>
</dbReference>
<dbReference type="PROSITE" id="PS50093">
    <property type="entry name" value="PKD"/>
    <property type="match status" value="5"/>
</dbReference>
<proteinExistence type="predicted"/>
<dbReference type="Pfam" id="PF18911">
    <property type="entry name" value="PKD_4"/>
    <property type="match status" value="3"/>
</dbReference>
<evidence type="ECO:0000256" key="2">
    <source>
        <dbReference type="SAM" id="MobiDB-lite"/>
    </source>
</evidence>
<dbReference type="Gene3D" id="2.60.40.10">
    <property type="entry name" value="Immunoglobulins"/>
    <property type="match status" value="7"/>
</dbReference>
<dbReference type="PROSITE" id="PS51257">
    <property type="entry name" value="PROKAR_LIPOPROTEIN"/>
    <property type="match status" value="1"/>
</dbReference>
<feature type="domain" description="PKD" evidence="4">
    <location>
        <begin position="1041"/>
        <end position="1098"/>
    </location>
</feature>
<keyword evidence="1" id="KW-0732">Signal</keyword>
<dbReference type="InterPro" id="IPR013783">
    <property type="entry name" value="Ig-like_fold"/>
</dbReference>
<dbReference type="RefSeq" id="WP_264776989.1">
    <property type="nucleotide sequence ID" value="NZ_AP026560.1"/>
</dbReference>
<dbReference type="Pfam" id="PF01833">
    <property type="entry name" value="TIG"/>
    <property type="match status" value="2"/>
</dbReference>
<feature type="transmembrane region" description="Helical" evidence="3">
    <location>
        <begin position="1417"/>
        <end position="1439"/>
    </location>
</feature>
<feature type="domain" description="PKD" evidence="4">
    <location>
        <begin position="1137"/>
        <end position="1188"/>
    </location>
</feature>
<feature type="transmembrane region" description="Helical" evidence="3">
    <location>
        <begin position="1389"/>
        <end position="1410"/>
    </location>
</feature>
<evidence type="ECO:0000313" key="5">
    <source>
        <dbReference type="EMBL" id="BDP41210.1"/>
    </source>
</evidence>
<dbReference type="CDD" id="cd00102">
    <property type="entry name" value="IPT"/>
    <property type="match status" value="1"/>
</dbReference>
<feature type="domain" description="PKD" evidence="4">
    <location>
        <begin position="835"/>
        <end position="871"/>
    </location>
</feature>
<dbReference type="InterPro" id="IPR035986">
    <property type="entry name" value="PKD_dom_sf"/>
</dbReference>
<evidence type="ECO:0000313" key="6">
    <source>
        <dbReference type="Proteomes" id="UP001064971"/>
    </source>
</evidence>
<keyword evidence="6" id="KW-1185">Reference proteome</keyword>
<feature type="region of interest" description="Disordered" evidence="2">
    <location>
        <begin position="24"/>
        <end position="45"/>
    </location>
</feature>
<feature type="domain" description="PKD" evidence="4">
    <location>
        <begin position="909"/>
        <end position="1002"/>
    </location>
</feature>
<dbReference type="SUPFAM" id="SSF81296">
    <property type="entry name" value="E set domains"/>
    <property type="match status" value="2"/>
</dbReference>
<dbReference type="InterPro" id="IPR002909">
    <property type="entry name" value="IPT_dom"/>
</dbReference>